<evidence type="ECO:0000259" key="10">
    <source>
        <dbReference type="Pfam" id="PF01676"/>
    </source>
</evidence>
<evidence type="ECO:0000256" key="5">
    <source>
        <dbReference type="ARBA" id="ARBA00023152"/>
    </source>
</evidence>
<keyword evidence="13" id="KW-1185">Reference proteome</keyword>
<evidence type="ECO:0000256" key="8">
    <source>
        <dbReference type="HAMAP-Rule" id="MF_01038"/>
    </source>
</evidence>
<dbReference type="HAMAP" id="MF_01038">
    <property type="entry name" value="GpmI"/>
    <property type="match status" value="1"/>
</dbReference>
<evidence type="ECO:0000256" key="1">
    <source>
        <dbReference type="ARBA" id="ARBA00000370"/>
    </source>
</evidence>
<accession>A0ABS5K551</accession>
<evidence type="ECO:0000256" key="4">
    <source>
        <dbReference type="ARBA" id="ARBA00022723"/>
    </source>
</evidence>
<dbReference type="PANTHER" id="PTHR31637">
    <property type="entry name" value="2,3-BISPHOSPHOGLYCERATE-INDEPENDENT PHOSPHOGLYCERATE MUTASE"/>
    <property type="match status" value="1"/>
</dbReference>
<evidence type="ECO:0000313" key="13">
    <source>
        <dbReference type="Proteomes" id="UP000811481"/>
    </source>
</evidence>
<comment type="function">
    <text evidence="8">Catalyzes the interconversion of 2-phosphoglycerate and 3-phosphoglycerate.</text>
</comment>
<dbReference type="Gene3D" id="3.40.720.10">
    <property type="entry name" value="Alkaline Phosphatase, subunit A"/>
    <property type="match status" value="1"/>
</dbReference>
<evidence type="ECO:0000256" key="7">
    <source>
        <dbReference type="ARBA" id="ARBA00023235"/>
    </source>
</evidence>
<feature type="binding site" evidence="8">
    <location>
        <position position="64"/>
    </location>
    <ligand>
        <name>Mn(2+)</name>
        <dbReference type="ChEBI" id="CHEBI:29035"/>
        <label>2</label>
    </ligand>
</feature>
<dbReference type="Pfam" id="PF01676">
    <property type="entry name" value="Metalloenzyme"/>
    <property type="match status" value="1"/>
</dbReference>
<proteinExistence type="inferred from homology"/>
<organism evidence="12 13">
    <name type="scientific">'Fragaria x ananassa' phyllody phytoplasma</name>
    <dbReference type="NCBI Taxonomy" id="2358428"/>
    <lineage>
        <taxon>Bacteria</taxon>
        <taxon>Bacillati</taxon>
        <taxon>Mycoplasmatota</taxon>
        <taxon>Mollicutes</taxon>
        <taxon>Acholeplasmatales</taxon>
        <taxon>Acholeplasmataceae</taxon>
        <taxon>Candidatus Phytoplasma</taxon>
        <taxon>16SrXIII (Mexican periwinkle virescence group)</taxon>
    </lineage>
</organism>
<feature type="active site" description="Phosphoserine intermediate" evidence="8">
    <location>
        <position position="64"/>
    </location>
</feature>
<evidence type="ECO:0000256" key="9">
    <source>
        <dbReference type="NCBIfam" id="TIGR01307"/>
    </source>
</evidence>
<feature type="binding site" evidence="8">
    <location>
        <position position="125"/>
    </location>
    <ligand>
        <name>substrate</name>
    </ligand>
</feature>
<dbReference type="PIRSF" id="PIRSF001492">
    <property type="entry name" value="IPGAM"/>
    <property type="match status" value="1"/>
</dbReference>
<evidence type="ECO:0000256" key="2">
    <source>
        <dbReference type="ARBA" id="ARBA00004798"/>
    </source>
</evidence>
<dbReference type="InterPro" id="IPR017850">
    <property type="entry name" value="Alkaline_phosphatase_core_sf"/>
</dbReference>
<comment type="pathway">
    <text evidence="2 8">Carbohydrate degradation; glycolysis; pyruvate from D-glyceraldehyde 3-phosphate: step 3/5.</text>
</comment>
<gene>
    <name evidence="8 12" type="primary">gpmI</name>
    <name evidence="12" type="ORF">J8J04_00550</name>
</gene>
<evidence type="ECO:0000256" key="6">
    <source>
        <dbReference type="ARBA" id="ARBA00023211"/>
    </source>
</evidence>
<feature type="binding site" evidence="8">
    <location>
        <begin position="156"/>
        <end position="157"/>
    </location>
    <ligand>
        <name>substrate</name>
    </ligand>
</feature>
<dbReference type="CDD" id="cd16010">
    <property type="entry name" value="iPGM"/>
    <property type="match status" value="1"/>
</dbReference>
<feature type="binding site" evidence="8">
    <location>
        <position position="445"/>
    </location>
    <ligand>
        <name>Mn(2+)</name>
        <dbReference type="ChEBI" id="CHEBI:29035"/>
        <label>2</label>
    </ligand>
</feature>
<keyword evidence="5 8" id="KW-0324">Glycolysis</keyword>
<dbReference type="SUPFAM" id="SSF64158">
    <property type="entry name" value="2,3-Bisphosphoglycerate-independent phosphoglycerate mutase, substrate-binding domain"/>
    <property type="match status" value="1"/>
</dbReference>
<feature type="binding site" evidence="8">
    <location>
        <position position="463"/>
    </location>
    <ligand>
        <name>Mn(2+)</name>
        <dbReference type="ChEBI" id="CHEBI:29035"/>
        <label>1</label>
    </ligand>
</feature>
<dbReference type="RefSeq" id="WP_212330843.1">
    <property type="nucleotide sequence ID" value="NZ_JAGVRH010000001.1"/>
</dbReference>
<evidence type="ECO:0000259" key="11">
    <source>
        <dbReference type="Pfam" id="PF06415"/>
    </source>
</evidence>
<comment type="similarity">
    <text evidence="3 8">Belongs to the BPG-independent phosphoglycerate mutase family.</text>
</comment>
<keyword evidence="7 8" id="KW-0413">Isomerase</keyword>
<feature type="domain" description="BPG-independent PGAM N-terminal" evidence="11">
    <location>
        <begin position="84"/>
        <end position="301"/>
    </location>
</feature>
<feature type="binding site" evidence="8">
    <location>
        <position position="404"/>
    </location>
    <ligand>
        <name>Mn(2+)</name>
        <dbReference type="ChEBI" id="CHEBI:29035"/>
        <label>1</label>
    </ligand>
</feature>
<keyword evidence="4 8" id="KW-0479">Metal-binding</keyword>
<dbReference type="InterPro" id="IPR011258">
    <property type="entry name" value="BPG-indep_PGM_N"/>
</dbReference>
<dbReference type="Proteomes" id="UP000811481">
    <property type="component" value="Unassembled WGS sequence"/>
</dbReference>
<dbReference type="GO" id="GO:0004619">
    <property type="term" value="F:phosphoglycerate mutase activity"/>
    <property type="evidence" value="ECO:0007669"/>
    <property type="project" value="UniProtKB-EC"/>
</dbReference>
<feature type="binding site" evidence="8">
    <location>
        <position position="183"/>
    </location>
    <ligand>
        <name>substrate</name>
    </ligand>
</feature>
<feature type="binding site" evidence="8">
    <location>
        <position position="189"/>
    </location>
    <ligand>
        <name>substrate</name>
    </ligand>
</feature>
<comment type="cofactor">
    <cofactor evidence="8">
        <name>Mn(2+)</name>
        <dbReference type="ChEBI" id="CHEBI:29035"/>
    </cofactor>
    <text evidence="8">Binds 2 manganese ions per subunit.</text>
</comment>
<dbReference type="PANTHER" id="PTHR31637:SF0">
    <property type="entry name" value="2,3-BISPHOSPHOGLYCERATE-INDEPENDENT PHOSPHOGLYCERATE MUTASE"/>
    <property type="match status" value="1"/>
</dbReference>
<comment type="subunit">
    <text evidence="8">Monomer.</text>
</comment>
<dbReference type="SUPFAM" id="SSF53649">
    <property type="entry name" value="Alkaline phosphatase-like"/>
    <property type="match status" value="1"/>
</dbReference>
<evidence type="ECO:0000313" key="12">
    <source>
        <dbReference type="EMBL" id="MBS2126210.1"/>
    </source>
</evidence>
<feature type="binding site" evidence="8">
    <location>
        <position position="446"/>
    </location>
    <ligand>
        <name>Mn(2+)</name>
        <dbReference type="ChEBI" id="CHEBI:29035"/>
        <label>2</label>
    </ligand>
</feature>
<feature type="domain" description="Metalloenzyme" evidence="10">
    <location>
        <begin position="8"/>
        <end position="499"/>
    </location>
</feature>
<sequence length="512" mass="56969">MNLPTKFVSLIILDGLGLSQKKENNAFHLAKTPYLDYLFKHYPNTTLKASGEAVGLPEGQMGNSEVGHLNLGAGRIVYQSLTQINKSIKDQSFFQNQAFLQAIEHVKKNNSKLHLLGLISDGGIHSHLNHFKALFDLSKQRGLEQKTYLHAFTDGRDTSPHSGLNYLKECLDYGFQIASVSGRYYALDRDNNWDRLNLVYNMLTSQKAPCFSNLLKKIQSCYQKEITDEFIKPFIVLPHGLIDDNDAIIFVNFRPDRAMRLATALSNPLLTSSFCSPQKTNFTGDKVIHNLFLVTMTQYNKYVKGIVAFEKEVLNNIFGEVIANSGLNQLRVTETEKYPHVTFFFDGGQELSLANADRALISSPHVATYDLKPEMSAFEIKNCAKKAILSRKYQTLILNFANPDMVGHTGSLEATVKAIEAVDTCLQELVNTILSIDGKACILADHGNAEQMTDDEGNPHTAHTTNLVPLIVTDQTITLKQGSLCDVAPTLLALLNINKPQEMTGQSLIVKK</sequence>
<dbReference type="InterPro" id="IPR036646">
    <property type="entry name" value="PGAM_B_sf"/>
</dbReference>
<dbReference type="EMBL" id="JAGVRH010000001">
    <property type="protein sequence ID" value="MBS2126210.1"/>
    <property type="molecule type" value="Genomic_DNA"/>
</dbReference>
<keyword evidence="6 8" id="KW-0464">Manganese</keyword>
<comment type="caution">
    <text evidence="12">The sequence shown here is derived from an EMBL/GenBank/DDBJ whole genome shotgun (WGS) entry which is preliminary data.</text>
</comment>
<feature type="binding site" evidence="8">
    <location>
        <begin position="254"/>
        <end position="257"/>
    </location>
    <ligand>
        <name>substrate</name>
    </ligand>
</feature>
<dbReference type="InterPro" id="IPR005995">
    <property type="entry name" value="Pgm_bpd_ind"/>
</dbReference>
<comment type="catalytic activity">
    <reaction evidence="1 8">
        <text>(2R)-2-phosphoglycerate = (2R)-3-phosphoglycerate</text>
        <dbReference type="Rhea" id="RHEA:15901"/>
        <dbReference type="ChEBI" id="CHEBI:58272"/>
        <dbReference type="ChEBI" id="CHEBI:58289"/>
        <dbReference type="EC" id="5.4.2.12"/>
    </reaction>
</comment>
<dbReference type="NCBIfam" id="TIGR01307">
    <property type="entry name" value="pgm_bpd_ind"/>
    <property type="match status" value="1"/>
</dbReference>
<protein>
    <recommendedName>
        <fullName evidence="8 9">2,3-bisphosphoglycerate-independent phosphoglycerate mutase</fullName>
        <shortName evidence="8">BPG-independent PGAM</shortName>
        <shortName evidence="8">Phosphoglyceromutase</shortName>
        <shortName evidence="8">iPGM</shortName>
        <ecNumber evidence="8 9">5.4.2.12</ecNumber>
    </recommendedName>
</protein>
<dbReference type="Pfam" id="PF06415">
    <property type="entry name" value="iPGM_N"/>
    <property type="match status" value="1"/>
</dbReference>
<feature type="binding site" evidence="8">
    <location>
        <position position="337"/>
    </location>
    <ligand>
        <name>substrate</name>
    </ligand>
</feature>
<dbReference type="EC" id="5.4.2.12" evidence="8 9"/>
<feature type="binding site" evidence="8">
    <location>
        <position position="408"/>
    </location>
    <ligand>
        <name>Mn(2+)</name>
        <dbReference type="ChEBI" id="CHEBI:29035"/>
        <label>1</label>
    </ligand>
</feature>
<dbReference type="InterPro" id="IPR006124">
    <property type="entry name" value="Metalloenzyme"/>
</dbReference>
<reference evidence="12" key="1">
    <citation type="submission" date="2021-04" db="EMBL/GenBank/DDBJ databases">
        <title>Draft genome sequence of StrPh-CL8, a phytoplasma strain causing strawberry phyllody in Chile.</title>
        <authorList>
            <person name="Cui W."/>
            <person name="Zamorano A."/>
            <person name="Fiore N."/>
        </authorList>
    </citation>
    <scope>NUCLEOTIDE SEQUENCE [LARGE SCALE GENOMIC DNA]</scope>
    <source>
        <strain evidence="12">StrPh-Cl</strain>
    </source>
</reference>
<feature type="binding site" evidence="8">
    <location>
        <position position="14"/>
    </location>
    <ligand>
        <name>Mn(2+)</name>
        <dbReference type="ChEBI" id="CHEBI:29035"/>
        <label>2</label>
    </ligand>
</feature>
<dbReference type="Gene3D" id="3.40.1450.10">
    <property type="entry name" value="BPG-independent phosphoglycerate mutase, domain B"/>
    <property type="match status" value="1"/>
</dbReference>
<name>A0ABS5K551_9MOLU</name>
<evidence type="ECO:0000256" key="3">
    <source>
        <dbReference type="ARBA" id="ARBA00008819"/>
    </source>
</evidence>